<feature type="non-terminal residue" evidence="1">
    <location>
        <position position="1"/>
    </location>
</feature>
<organism evidence="1 2">
    <name type="scientific">Nibea albiflora</name>
    <name type="common">Yellow drum</name>
    <name type="synonym">Corvina albiflora</name>
    <dbReference type="NCBI Taxonomy" id="240163"/>
    <lineage>
        <taxon>Eukaryota</taxon>
        <taxon>Metazoa</taxon>
        <taxon>Chordata</taxon>
        <taxon>Craniata</taxon>
        <taxon>Vertebrata</taxon>
        <taxon>Euteleostomi</taxon>
        <taxon>Actinopterygii</taxon>
        <taxon>Neopterygii</taxon>
        <taxon>Teleostei</taxon>
        <taxon>Neoteleostei</taxon>
        <taxon>Acanthomorphata</taxon>
        <taxon>Eupercaria</taxon>
        <taxon>Sciaenidae</taxon>
        <taxon>Nibea</taxon>
    </lineage>
</organism>
<gene>
    <name evidence="1" type="ORF">GBF38_006168</name>
</gene>
<accession>A0ACB7FAT8</accession>
<proteinExistence type="predicted"/>
<evidence type="ECO:0000313" key="2">
    <source>
        <dbReference type="Proteomes" id="UP000805704"/>
    </source>
</evidence>
<sequence>SGTRAAKMWECENLTDQFGGSPVIVMSYCPHHGSSINSSTTQHVDVCAPLSSAPLTRGAILKSKLTWEDIGASPGQGEWRLNVQTPGRVATGHLDPHPEPANRGTAATFTKCIP</sequence>
<protein>
    <submittedName>
        <fullName evidence="1">Uncharacterized protein</fullName>
    </submittedName>
</protein>
<keyword evidence="2" id="KW-1185">Reference proteome</keyword>
<reference evidence="1" key="1">
    <citation type="submission" date="2020-04" db="EMBL/GenBank/DDBJ databases">
        <title>A chromosome-scale assembly and high-density genetic map of the yellow drum (Nibea albiflora) genome.</title>
        <authorList>
            <person name="Xu D."/>
            <person name="Zhang W."/>
            <person name="Chen R."/>
            <person name="Tan P."/>
            <person name="Wang L."/>
            <person name="Song H."/>
            <person name="Tian L."/>
            <person name="Zhu Q."/>
            <person name="Wang B."/>
        </authorList>
    </citation>
    <scope>NUCLEOTIDE SEQUENCE</scope>
    <source>
        <strain evidence="1">ZJHYS-2018</strain>
    </source>
</reference>
<dbReference type="EMBL" id="CM024802">
    <property type="protein sequence ID" value="KAG8011396.1"/>
    <property type="molecule type" value="Genomic_DNA"/>
</dbReference>
<name>A0ACB7FAT8_NIBAL</name>
<dbReference type="Proteomes" id="UP000805704">
    <property type="component" value="Chromosome 14"/>
</dbReference>
<evidence type="ECO:0000313" key="1">
    <source>
        <dbReference type="EMBL" id="KAG8011396.1"/>
    </source>
</evidence>
<comment type="caution">
    <text evidence="1">The sequence shown here is derived from an EMBL/GenBank/DDBJ whole genome shotgun (WGS) entry which is preliminary data.</text>
</comment>